<dbReference type="Proteomes" id="UP000639396">
    <property type="component" value="Unassembled WGS sequence"/>
</dbReference>
<keyword evidence="2" id="KW-1185">Reference proteome</keyword>
<sequence length="293" mass="34457">MGRLNRYQIMELYQEDIVAALNEPGKKVLNFAEINGVLMTYEKEWRLPKTTTPSEFLEFLVNQKKILKEVYIADNYRYVFRNQKVTPTELALSLYPKVYLSHYSAVYFHDLTNENVKSIYINKEQSDKGRRTSLSTGLIQENIDNAFSKPMRKTNNFFDYEGQRIYVINGGYTDNLGVKKINGLAVTDLERTLIDIAVRPDYSGGVYEVLSIYERAKGKISANKLRMYLKNLKYVYPYHQAIGFYMECAGFSETALKIMESFPMFNDFYLTYNIPDREYSKRWRLYYPKNFSI</sequence>
<gene>
    <name evidence="1" type="ORF">IDH45_21885</name>
</gene>
<evidence type="ECO:0008006" key="3">
    <source>
        <dbReference type="Google" id="ProtNLM"/>
    </source>
</evidence>
<evidence type="ECO:0000313" key="1">
    <source>
        <dbReference type="EMBL" id="MBD2864643.1"/>
    </source>
</evidence>
<proteinExistence type="predicted"/>
<name>A0A927CAV4_9BACL</name>
<comment type="caution">
    <text evidence="1">The sequence shown here is derived from an EMBL/GenBank/DDBJ whole genome shotgun (WGS) entry which is preliminary data.</text>
</comment>
<accession>A0A927CAV4</accession>
<evidence type="ECO:0000313" key="2">
    <source>
        <dbReference type="Proteomes" id="UP000639396"/>
    </source>
</evidence>
<dbReference type="EMBL" id="JACXJA010000031">
    <property type="protein sequence ID" value="MBD2864643.1"/>
    <property type="molecule type" value="Genomic_DNA"/>
</dbReference>
<dbReference type="RefSeq" id="WP_190930266.1">
    <property type="nucleotide sequence ID" value="NZ_JACXJA010000031.1"/>
</dbReference>
<dbReference type="AlphaFoldDB" id="A0A927CAV4"/>
<organism evidence="1 2">
    <name type="scientific">Paenibacillus oceani</name>
    <dbReference type="NCBI Taxonomy" id="2772510"/>
    <lineage>
        <taxon>Bacteria</taxon>
        <taxon>Bacillati</taxon>
        <taxon>Bacillota</taxon>
        <taxon>Bacilli</taxon>
        <taxon>Bacillales</taxon>
        <taxon>Paenibacillaceae</taxon>
        <taxon>Paenibacillus</taxon>
    </lineage>
</organism>
<reference evidence="1" key="1">
    <citation type="submission" date="2020-09" db="EMBL/GenBank/DDBJ databases">
        <title>A novel bacterium of genus Paenibacillus, isolated from South China Sea.</title>
        <authorList>
            <person name="Huang H."/>
            <person name="Mo K."/>
            <person name="Hu Y."/>
        </authorList>
    </citation>
    <scope>NUCLEOTIDE SEQUENCE</scope>
    <source>
        <strain evidence="1">IB182363</strain>
    </source>
</reference>
<protein>
    <recommendedName>
        <fullName evidence="3">AbiEi antitoxin C-terminal domain-containing protein</fullName>
    </recommendedName>
</protein>